<sequence length="231" mass="24894">MSLPSLRTALPRLAARALRPQAPRCVAAAAAPATSAAACRRRELHVSAPRARSDDPGGKPNDGSHPTVYDDFFNLLSSPTDNPSITVHSLSDTAITLADGLVIAQPVLFLNGSVLLWDAPPLNVKQAAPSGWGWEAWDDECWKVVEVVEPRPEVIIFGTGATVCPPPQRIKSYLHSLGIQLTVESTRNACSTYNLLIEEGRTVAAALLPSERRPTQKVPNDEGGEHLENRK</sequence>
<dbReference type="PANTHER" id="PTHR21192:SF2">
    <property type="entry name" value="NADH DEHYDROGENASE [UBIQUINONE] 1 ALPHA SUBCOMPLEX ASSEMBLY FACTOR 3"/>
    <property type="match status" value="1"/>
</dbReference>
<evidence type="ECO:0000313" key="3">
    <source>
        <dbReference type="Proteomes" id="UP000245946"/>
    </source>
</evidence>
<dbReference type="Proteomes" id="UP000245946">
    <property type="component" value="Unassembled WGS sequence"/>
</dbReference>
<organism evidence="2 3">
    <name type="scientific">Tilletiopsis washingtonensis</name>
    <dbReference type="NCBI Taxonomy" id="58919"/>
    <lineage>
        <taxon>Eukaryota</taxon>
        <taxon>Fungi</taxon>
        <taxon>Dikarya</taxon>
        <taxon>Basidiomycota</taxon>
        <taxon>Ustilaginomycotina</taxon>
        <taxon>Exobasidiomycetes</taxon>
        <taxon>Entylomatales</taxon>
        <taxon>Entylomatales incertae sedis</taxon>
        <taxon>Tilletiopsis</taxon>
    </lineage>
</organism>
<evidence type="ECO:0000313" key="2">
    <source>
        <dbReference type="EMBL" id="PWN96757.1"/>
    </source>
</evidence>
<dbReference type="GO" id="GO:0005743">
    <property type="term" value="C:mitochondrial inner membrane"/>
    <property type="evidence" value="ECO:0007669"/>
    <property type="project" value="TreeGrafter"/>
</dbReference>
<name>A0A316Z4R0_9BASI</name>
<dbReference type="Pfam" id="PF04430">
    <property type="entry name" value="DUF498"/>
    <property type="match status" value="1"/>
</dbReference>
<accession>A0A316Z4R0</accession>
<dbReference type="RefSeq" id="XP_025597036.1">
    <property type="nucleotide sequence ID" value="XM_025740995.1"/>
</dbReference>
<dbReference type="STRING" id="58919.A0A316Z4R0"/>
<feature type="compositionally biased region" description="Basic and acidic residues" evidence="1">
    <location>
        <begin position="210"/>
        <end position="231"/>
    </location>
</feature>
<evidence type="ECO:0000256" key="1">
    <source>
        <dbReference type="SAM" id="MobiDB-lite"/>
    </source>
</evidence>
<protein>
    <recommendedName>
        <fullName evidence="4">NADH dehydrogenase [ubiquinone] 1 alpha subcomplex assembly factor 3</fullName>
    </recommendedName>
</protein>
<dbReference type="AlphaFoldDB" id="A0A316Z4R0"/>
<dbReference type="GeneID" id="37268539"/>
<evidence type="ECO:0008006" key="4">
    <source>
        <dbReference type="Google" id="ProtNLM"/>
    </source>
</evidence>
<dbReference type="PANTHER" id="PTHR21192">
    <property type="entry name" value="NUCLEAR PROTEIN E3-3"/>
    <property type="match status" value="1"/>
</dbReference>
<gene>
    <name evidence="2" type="ORF">FA09DRAFT_320857</name>
</gene>
<dbReference type="InterPro" id="IPR036748">
    <property type="entry name" value="MTH938-like_sf"/>
</dbReference>
<keyword evidence="3" id="KW-1185">Reference proteome</keyword>
<feature type="compositionally biased region" description="Basic and acidic residues" evidence="1">
    <location>
        <begin position="44"/>
        <end position="57"/>
    </location>
</feature>
<proteinExistence type="predicted"/>
<dbReference type="SUPFAM" id="SSF64076">
    <property type="entry name" value="MTH938-like"/>
    <property type="match status" value="1"/>
</dbReference>
<dbReference type="OrthoDB" id="20681at2759"/>
<dbReference type="InterPro" id="IPR007523">
    <property type="entry name" value="NDUFAF3/AAMDC"/>
</dbReference>
<feature type="region of interest" description="Disordered" evidence="1">
    <location>
        <begin position="209"/>
        <end position="231"/>
    </location>
</feature>
<feature type="region of interest" description="Disordered" evidence="1">
    <location>
        <begin position="44"/>
        <end position="64"/>
    </location>
</feature>
<dbReference type="EMBL" id="KZ819298">
    <property type="protein sequence ID" value="PWN96757.1"/>
    <property type="molecule type" value="Genomic_DNA"/>
</dbReference>
<dbReference type="Gene3D" id="3.40.1230.10">
    <property type="entry name" value="MTH938-like"/>
    <property type="match status" value="1"/>
</dbReference>
<dbReference type="GO" id="GO:0032981">
    <property type="term" value="P:mitochondrial respiratory chain complex I assembly"/>
    <property type="evidence" value="ECO:0007669"/>
    <property type="project" value="TreeGrafter"/>
</dbReference>
<reference evidence="2 3" key="1">
    <citation type="journal article" date="2018" name="Mol. Biol. Evol.">
        <title>Broad Genomic Sampling Reveals a Smut Pathogenic Ancestry of the Fungal Clade Ustilaginomycotina.</title>
        <authorList>
            <person name="Kijpornyongpan T."/>
            <person name="Mondo S.J."/>
            <person name="Barry K."/>
            <person name="Sandor L."/>
            <person name="Lee J."/>
            <person name="Lipzen A."/>
            <person name="Pangilinan J."/>
            <person name="LaButti K."/>
            <person name="Hainaut M."/>
            <person name="Henrissat B."/>
            <person name="Grigoriev I.V."/>
            <person name="Spatafora J.W."/>
            <person name="Aime M.C."/>
        </authorList>
    </citation>
    <scope>NUCLEOTIDE SEQUENCE [LARGE SCALE GENOMIC DNA]</scope>
    <source>
        <strain evidence="2 3">MCA 4186</strain>
    </source>
</reference>